<protein>
    <recommendedName>
        <fullName evidence="5">YhgE/Pip domain-containing protein</fullName>
    </recommendedName>
</protein>
<dbReference type="NCBIfam" id="TIGR03057">
    <property type="entry name" value="xxxLxxG_by_4"/>
    <property type="match status" value="3"/>
</dbReference>
<dbReference type="InterPro" id="IPR023908">
    <property type="entry name" value="xxxLxxG_rpt"/>
</dbReference>
<reference evidence="3" key="1">
    <citation type="journal article" date="2014" name="Int. J. Syst. Evol. Microbiol.">
        <title>Complete genome sequence of Corynebacterium casei LMG S-19264T (=DSM 44701T), isolated from a smear-ripened cheese.</title>
        <authorList>
            <consortium name="US DOE Joint Genome Institute (JGI-PGF)"/>
            <person name="Walter F."/>
            <person name="Albersmeier A."/>
            <person name="Kalinowski J."/>
            <person name="Ruckert C."/>
        </authorList>
    </citation>
    <scope>NUCLEOTIDE SEQUENCE</scope>
    <source>
        <strain evidence="3">CGMCC 1.12360</strain>
    </source>
</reference>
<evidence type="ECO:0000313" key="4">
    <source>
        <dbReference type="Proteomes" id="UP000602050"/>
    </source>
</evidence>
<feature type="signal peptide" evidence="2">
    <location>
        <begin position="1"/>
        <end position="21"/>
    </location>
</feature>
<dbReference type="Proteomes" id="UP000602050">
    <property type="component" value="Unassembled WGS sequence"/>
</dbReference>
<evidence type="ECO:0000313" key="3">
    <source>
        <dbReference type="EMBL" id="GGH71655.1"/>
    </source>
</evidence>
<dbReference type="SUPFAM" id="SSF58104">
    <property type="entry name" value="Methyl-accepting chemotaxis protein (MCP) signaling domain"/>
    <property type="match status" value="1"/>
</dbReference>
<keyword evidence="1" id="KW-0175">Coiled coil</keyword>
<proteinExistence type="predicted"/>
<dbReference type="RefSeq" id="WP_188391069.1">
    <property type="nucleotide sequence ID" value="NZ_BMEV01000010.1"/>
</dbReference>
<keyword evidence="4" id="KW-1185">Reference proteome</keyword>
<name>A0A8J2ZQH6_9BACI</name>
<evidence type="ECO:0000256" key="2">
    <source>
        <dbReference type="SAM" id="SignalP"/>
    </source>
</evidence>
<feature type="chain" id="PRO_5035184184" description="YhgE/Pip domain-containing protein" evidence="2">
    <location>
        <begin position="22"/>
        <end position="594"/>
    </location>
</feature>
<organism evidence="3 4">
    <name type="scientific">Compostibacillus humi</name>
    <dbReference type="NCBI Taxonomy" id="1245525"/>
    <lineage>
        <taxon>Bacteria</taxon>
        <taxon>Bacillati</taxon>
        <taxon>Bacillota</taxon>
        <taxon>Bacilli</taxon>
        <taxon>Bacillales</taxon>
        <taxon>Bacillaceae</taxon>
        <taxon>Compostibacillus</taxon>
    </lineage>
</organism>
<keyword evidence="2" id="KW-0732">Signal</keyword>
<dbReference type="AlphaFoldDB" id="A0A8J2ZQH6"/>
<comment type="caution">
    <text evidence="3">The sequence shown here is derived from an EMBL/GenBank/DDBJ whole genome shotgun (WGS) entry which is preliminary data.</text>
</comment>
<dbReference type="EMBL" id="BMEV01000010">
    <property type="protein sequence ID" value="GGH71655.1"/>
    <property type="molecule type" value="Genomic_DNA"/>
</dbReference>
<reference evidence="3" key="2">
    <citation type="submission" date="2020-09" db="EMBL/GenBank/DDBJ databases">
        <authorList>
            <person name="Sun Q."/>
            <person name="Zhou Y."/>
        </authorList>
    </citation>
    <scope>NUCLEOTIDE SEQUENCE</scope>
    <source>
        <strain evidence="3">CGMCC 1.12360</strain>
    </source>
</reference>
<gene>
    <name evidence="3" type="ORF">GCM10010978_07820</name>
</gene>
<feature type="coiled-coil region" evidence="1">
    <location>
        <begin position="562"/>
        <end position="589"/>
    </location>
</feature>
<accession>A0A8J2ZQH6</accession>
<sequence length="594" mass="65534">MKKIFLIAMTMMLAFPSLPLAASSGEAGDYSAKDEVVYAKLSPEGKQHELYIVNSFEIKKAGSITDYGNYSNLKNLTDTSEIKKNGDKISFDAPDGRFYYQGNLDNQPLPWNFQFSYSLDGKKMNVKEMLGKDGKLTIRIKTSPNEEADVVFFENYLLQISFTLDSDIYKHIKADDGIIANAGKNKQVNFTVLPGKEGDFTLEAEVADFEFAGIEISAVPSTMAIDFPETEEMTKDMESLADAIESVNEGVSQFQDGVSQLNSGVSELKNGSSQYKDGISQLGQSSAGLVKASESIQHSLKTMEKSMQDSNSPALDEIDALFDGLYKLADGLYETKDQIAALREGYVSAYETMNDVMETLPSAPISEESVQSLLNSNADKEVIQQLLDAYKNAVTAKAVYHQLQEGFLTVDGALKALSESVNAMGDQVKEMAQEVSASLNNTEIEESLSKLQDGIGAIASHYAAFHDGLVSYTDGVKQLSRAYDDVHSGISGLSEGTNNLETGASELHQGTNELHKSTMHLPEEMQEEIDRMMEEYDSSDFEPVSFVSKKNNEKINSVQFVIKTESVTKEEAETEIAEKKEEKGFWERLLDLFR</sequence>
<dbReference type="Gene3D" id="1.10.287.950">
    <property type="entry name" value="Methyl-accepting chemotaxis protein"/>
    <property type="match status" value="2"/>
</dbReference>
<evidence type="ECO:0000256" key="1">
    <source>
        <dbReference type="SAM" id="Coils"/>
    </source>
</evidence>
<evidence type="ECO:0008006" key="5">
    <source>
        <dbReference type="Google" id="ProtNLM"/>
    </source>
</evidence>